<reference evidence="4" key="1">
    <citation type="submission" date="2025-08" db="UniProtKB">
        <authorList>
            <consortium name="Ensembl"/>
        </authorList>
    </citation>
    <scope>IDENTIFICATION</scope>
</reference>
<evidence type="ECO:0000313" key="5">
    <source>
        <dbReference type="Proteomes" id="UP000694567"/>
    </source>
</evidence>
<accession>A0A8C0F930</accession>
<evidence type="ECO:0000313" key="4">
    <source>
        <dbReference type="Ensembl" id="ENSBOBP00000014182.1"/>
    </source>
</evidence>
<dbReference type="PANTHER" id="PTHR10480:SF1">
    <property type="entry name" value="PROTEIN UNC-13 HOMOLOG A"/>
    <property type="match status" value="1"/>
</dbReference>
<dbReference type="GO" id="GO:0005516">
    <property type="term" value="F:calmodulin binding"/>
    <property type="evidence" value="ECO:0007669"/>
    <property type="project" value="TreeGrafter"/>
</dbReference>
<protein>
    <recommendedName>
        <fullName evidence="6">UN13A protein</fullName>
    </recommendedName>
</protein>
<sequence length="322" mass="35658">EAGLGGPGSLSSSLCQGGWHFTGWHWYCRMDPTMGPRSCAESRICALQDHMVREEAKSLTPKQCAVVELALDTIKQYFHAGGVGLKKTFLEKSPDLQSLRYALSLYTQATDLLIKTFVQTQASQVHGGKGIRFTLSEEIYPEKGSGVDDPVGEVSIHVELFTHPGTGEHKVTVKVVAANDLKWQTSGIFRPFIEVNIIGPHLSDKKRKFATKSKNNSWAPKYNESFHTLGTETGPECYELQVCVKDYCFAWEGRPGGIAVLQLRDILQRPGCACWLPLGRRLHTDDTGLTGLRILSQRNSDEVAREFVKLKSDTRSAEEGSS</sequence>
<evidence type="ECO:0000259" key="2">
    <source>
        <dbReference type="PROSITE" id="PS50004"/>
    </source>
</evidence>
<dbReference type="Pfam" id="PF06292">
    <property type="entry name" value="MUN"/>
    <property type="match status" value="1"/>
</dbReference>
<evidence type="ECO:0000259" key="3">
    <source>
        <dbReference type="PROSITE" id="PS51259"/>
    </source>
</evidence>
<proteinExistence type="predicted"/>
<dbReference type="InterPro" id="IPR014772">
    <property type="entry name" value="Munc13_dom-2"/>
</dbReference>
<dbReference type="Ensembl" id="ENSBOBT00000014513.1">
    <property type="protein sequence ID" value="ENSBOBP00000014182.1"/>
    <property type="gene ID" value="ENSBOBG00000008930.1"/>
</dbReference>
<name>A0A8C0F930_BUBBB</name>
<dbReference type="GO" id="GO:0016082">
    <property type="term" value="P:synaptic vesicle priming"/>
    <property type="evidence" value="ECO:0007669"/>
    <property type="project" value="TreeGrafter"/>
</dbReference>
<feature type="domain" description="C2" evidence="2">
    <location>
        <begin position="150"/>
        <end position="276"/>
    </location>
</feature>
<dbReference type="GO" id="GO:0017075">
    <property type="term" value="F:syntaxin-1 binding"/>
    <property type="evidence" value="ECO:0007669"/>
    <property type="project" value="TreeGrafter"/>
</dbReference>
<dbReference type="AlphaFoldDB" id="A0A8C0F930"/>
<dbReference type="Gene3D" id="1.20.58.1100">
    <property type="match status" value="1"/>
</dbReference>
<dbReference type="GO" id="GO:0031594">
    <property type="term" value="C:neuromuscular junction"/>
    <property type="evidence" value="ECO:0007669"/>
    <property type="project" value="TreeGrafter"/>
</dbReference>
<dbReference type="GO" id="GO:0035249">
    <property type="term" value="P:synaptic transmission, glutamatergic"/>
    <property type="evidence" value="ECO:0007669"/>
    <property type="project" value="TreeGrafter"/>
</dbReference>
<keyword evidence="5" id="KW-1185">Reference proteome</keyword>
<dbReference type="GO" id="GO:0019992">
    <property type="term" value="F:diacylglycerol binding"/>
    <property type="evidence" value="ECO:0007669"/>
    <property type="project" value="InterPro"/>
</dbReference>
<dbReference type="CDD" id="cd08395">
    <property type="entry name" value="C2C_Munc13"/>
    <property type="match status" value="1"/>
</dbReference>
<dbReference type="SMART" id="SM00239">
    <property type="entry name" value="C2"/>
    <property type="match status" value="1"/>
</dbReference>
<dbReference type="GO" id="GO:0043195">
    <property type="term" value="C:terminal bouton"/>
    <property type="evidence" value="ECO:0007669"/>
    <property type="project" value="TreeGrafter"/>
</dbReference>
<dbReference type="GO" id="GO:0016081">
    <property type="term" value="P:synaptic vesicle docking"/>
    <property type="evidence" value="ECO:0007669"/>
    <property type="project" value="TreeGrafter"/>
</dbReference>
<dbReference type="Gene3D" id="2.60.40.150">
    <property type="entry name" value="C2 domain"/>
    <property type="match status" value="1"/>
</dbReference>
<dbReference type="InterPro" id="IPR035892">
    <property type="entry name" value="C2_domain_sf"/>
</dbReference>
<dbReference type="GO" id="GO:0061789">
    <property type="term" value="P:dense core granule priming"/>
    <property type="evidence" value="ECO:0007669"/>
    <property type="project" value="TreeGrafter"/>
</dbReference>
<evidence type="ECO:0008006" key="6">
    <source>
        <dbReference type="Google" id="ProtNLM"/>
    </source>
</evidence>
<feature type="domain" description="MHD2" evidence="3">
    <location>
        <begin position="1"/>
        <end position="117"/>
    </location>
</feature>
<organism evidence="4 5">
    <name type="scientific">Bubo bubo</name>
    <name type="common">Eurasian eagle-owl</name>
    <name type="synonym">Strix bubo</name>
    <dbReference type="NCBI Taxonomy" id="30461"/>
    <lineage>
        <taxon>Eukaryota</taxon>
        <taxon>Metazoa</taxon>
        <taxon>Chordata</taxon>
        <taxon>Craniata</taxon>
        <taxon>Vertebrata</taxon>
        <taxon>Euteleostomi</taxon>
        <taxon>Archelosauria</taxon>
        <taxon>Archosauria</taxon>
        <taxon>Dinosauria</taxon>
        <taxon>Saurischia</taxon>
        <taxon>Theropoda</taxon>
        <taxon>Coelurosauria</taxon>
        <taxon>Aves</taxon>
        <taxon>Neognathae</taxon>
        <taxon>Neoaves</taxon>
        <taxon>Telluraves</taxon>
        <taxon>Strigiformes</taxon>
        <taxon>Strigidae</taxon>
        <taxon>Bubo</taxon>
    </lineage>
</organism>
<dbReference type="GO" id="GO:0042734">
    <property type="term" value="C:presynaptic membrane"/>
    <property type="evidence" value="ECO:0007669"/>
    <property type="project" value="TreeGrafter"/>
</dbReference>
<dbReference type="GO" id="GO:0098831">
    <property type="term" value="C:presynaptic active zone cytoplasmic component"/>
    <property type="evidence" value="ECO:0007669"/>
    <property type="project" value="TreeGrafter"/>
</dbReference>
<dbReference type="GO" id="GO:0030672">
    <property type="term" value="C:synaptic vesicle membrane"/>
    <property type="evidence" value="ECO:0007669"/>
    <property type="project" value="TreeGrafter"/>
</dbReference>
<dbReference type="PROSITE" id="PS50004">
    <property type="entry name" value="C2"/>
    <property type="match status" value="1"/>
</dbReference>
<dbReference type="PANTHER" id="PTHR10480">
    <property type="entry name" value="PROTEIN UNC-13 HOMOLOG"/>
    <property type="match status" value="1"/>
</dbReference>
<dbReference type="Pfam" id="PF00168">
    <property type="entry name" value="C2"/>
    <property type="match status" value="1"/>
</dbReference>
<evidence type="ECO:0000256" key="1">
    <source>
        <dbReference type="ARBA" id="ARBA00022483"/>
    </source>
</evidence>
<dbReference type="Proteomes" id="UP000694567">
    <property type="component" value="Unplaced"/>
</dbReference>
<dbReference type="GO" id="GO:0099525">
    <property type="term" value="P:presynaptic dense core vesicle exocytosis"/>
    <property type="evidence" value="ECO:0007669"/>
    <property type="project" value="TreeGrafter"/>
</dbReference>
<keyword evidence="1" id="KW-0268">Exocytosis</keyword>
<reference evidence="4" key="2">
    <citation type="submission" date="2025-09" db="UniProtKB">
        <authorList>
            <consortium name="Ensembl"/>
        </authorList>
    </citation>
    <scope>IDENTIFICATION</scope>
</reference>
<dbReference type="InterPro" id="IPR010439">
    <property type="entry name" value="MUN_dom"/>
</dbReference>
<dbReference type="InterPro" id="IPR000008">
    <property type="entry name" value="C2_dom"/>
</dbReference>
<dbReference type="SUPFAM" id="SSF49562">
    <property type="entry name" value="C2 domain (Calcium/lipid-binding domain, CaLB)"/>
    <property type="match status" value="1"/>
</dbReference>
<dbReference type="PROSITE" id="PS51259">
    <property type="entry name" value="MHD2"/>
    <property type="match status" value="1"/>
</dbReference>
<dbReference type="InterPro" id="IPR027080">
    <property type="entry name" value="Unc-13"/>
</dbReference>
<dbReference type="FunFam" id="2.60.40.150:FF:000014">
    <property type="entry name" value="protein unc-13 homolog B"/>
    <property type="match status" value="1"/>
</dbReference>